<evidence type="ECO:0000313" key="4">
    <source>
        <dbReference type="Proteomes" id="UP000190675"/>
    </source>
</evidence>
<evidence type="ECO:0000313" key="3">
    <source>
        <dbReference type="EMBL" id="SHG35098.1"/>
    </source>
</evidence>
<keyword evidence="2" id="KW-0812">Transmembrane</keyword>
<reference evidence="3 4" key="1">
    <citation type="submission" date="2016-11" db="EMBL/GenBank/DDBJ databases">
        <authorList>
            <person name="Jaros S."/>
            <person name="Januszkiewicz K."/>
            <person name="Wedrychowicz H."/>
        </authorList>
    </citation>
    <scope>NUCLEOTIDE SEQUENCE [LARGE SCALE GENOMIC DNA]</scope>
    <source>
        <strain evidence="3 4">GAS242</strain>
    </source>
</reference>
<evidence type="ECO:0000256" key="2">
    <source>
        <dbReference type="SAM" id="Phobius"/>
    </source>
</evidence>
<sequence>MAAITSATANRPGHAPEGSHAGDSFPWGRFPAGWAVESAFSERFSARLIWLLVPLQYYALTHIAGGVGAGDLLSVIVLTMTSFIALFFLSFLLANFVAWRNPDQDKRTLTRMWMIALMMGTTCAYAVFALSLWIGILRGLTADIVGDFLFWQSSDGVRIPGLNWQTVASYLIYSLIAMLLILSIRLMSWTITSRHRSGLVEPPFVVVAVFVAAVMSGINIFATF</sequence>
<gene>
    <name evidence="3" type="ORF">SAMN05444169_1978</name>
</gene>
<organism evidence="3 4">
    <name type="scientific">Bradyrhizobium erythrophlei</name>
    <dbReference type="NCBI Taxonomy" id="1437360"/>
    <lineage>
        <taxon>Bacteria</taxon>
        <taxon>Pseudomonadati</taxon>
        <taxon>Pseudomonadota</taxon>
        <taxon>Alphaproteobacteria</taxon>
        <taxon>Hyphomicrobiales</taxon>
        <taxon>Nitrobacteraceae</taxon>
        <taxon>Bradyrhizobium</taxon>
    </lineage>
</organism>
<dbReference type="AlphaFoldDB" id="A0A1M5J3A2"/>
<dbReference type="RefSeq" id="WP_154073137.1">
    <property type="nucleotide sequence ID" value="NZ_LT670818.1"/>
</dbReference>
<protein>
    <recommendedName>
        <fullName evidence="5">Yip1 domain-containing protein</fullName>
    </recommendedName>
</protein>
<feature type="transmembrane region" description="Helical" evidence="2">
    <location>
        <begin position="111"/>
        <end position="136"/>
    </location>
</feature>
<feature type="transmembrane region" description="Helical" evidence="2">
    <location>
        <begin position="170"/>
        <end position="192"/>
    </location>
</feature>
<name>A0A1M5J3A2_9BRAD</name>
<keyword evidence="2" id="KW-1133">Transmembrane helix</keyword>
<proteinExistence type="predicted"/>
<dbReference type="EMBL" id="LT670818">
    <property type="protein sequence ID" value="SHG35098.1"/>
    <property type="molecule type" value="Genomic_DNA"/>
</dbReference>
<keyword evidence="2" id="KW-0472">Membrane</keyword>
<feature type="region of interest" description="Disordered" evidence="1">
    <location>
        <begin position="1"/>
        <end position="22"/>
    </location>
</feature>
<evidence type="ECO:0008006" key="5">
    <source>
        <dbReference type="Google" id="ProtNLM"/>
    </source>
</evidence>
<feature type="transmembrane region" description="Helical" evidence="2">
    <location>
        <begin position="48"/>
        <end position="69"/>
    </location>
</feature>
<feature type="transmembrane region" description="Helical" evidence="2">
    <location>
        <begin position="204"/>
        <end position="222"/>
    </location>
</feature>
<accession>A0A1M5J3A2</accession>
<feature type="transmembrane region" description="Helical" evidence="2">
    <location>
        <begin position="75"/>
        <end position="99"/>
    </location>
</feature>
<dbReference type="Proteomes" id="UP000190675">
    <property type="component" value="Chromosome I"/>
</dbReference>
<evidence type="ECO:0000256" key="1">
    <source>
        <dbReference type="SAM" id="MobiDB-lite"/>
    </source>
</evidence>